<reference evidence="17 18" key="1">
    <citation type="submission" date="2017-02" db="EMBL/GenBank/DDBJ databases">
        <title>Whole genome sequencing of Rhodanobacter lindaniclasticus DSM 17932.</title>
        <authorList>
            <person name="Kumar S."/>
            <person name="Patil P."/>
            <person name="Patil P.B."/>
        </authorList>
    </citation>
    <scope>NUCLEOTIDE SEQUENCE [LARGE SCALE GENOMIC DNA]</scope>
    <source>
        <strain evidence="17 18">DSM 17932</strain>
    </source>
</reference>
<dbReference type="InterPro" id="IPR016193">
    <property type="entry name" value="Cytidine_deaminase-like"/>
</dbReference>
<feature type="active site" description="Proton donor" evidence="12">
    <location>
        <position position="60"/>
    </location>
</feature>
<protein>
    <recommendedName>
        <fullName evidence="5 15">Cytidine deaminase</fullName>
        <ecNumber evidence="4 15">3.5.4.5</ecNumber>
    </recommendedName>
    <alternativeName>
        <fullName evidence="9 15">Cytidine aminohydrolase</fullName>
    </alternativeName>
</protein>
<comment type="catalytic activity">
    <reaction evidence="11 15">
        <text>cytidine + H2O + H(+) = uridine + NH4(+)</text>
        <dbReference type="Rhea" id="RHEA:16069"/>
        <dbReference type="ChEBI" id="CHEBI:15377"/>
        <dbReference type="ChEBI" id="CHEBI:15378"/>
        <dbReference type="ChEBI" id="CHEBI:16704"/>
        <dbReference type="ChEBI" id="CHEBI:17562"/>
        <dbReference type="ChEBI" id="CHEBI:28938"/>
        <dbReference type="EC" id="3.5.4.5"/>
    </reaction>
</comment>
<dbReference type="InterPro" id="IPR050202">
    <property type="entry name" value="Cyt/Deoxycyt_deaminase"/>
</dbReference>
<keyword evidence="6 14" id="KW-0479">Metal-binding</keyword>
<feature type="binding site" evidence="14">
    <location>
        <position position="96"/>
    </location>
    <ligand>
        <name>Zn(2+)</name>
        <dbReference type="ChEBI" id="CHEBI:29105"/>
        <note>catalytic</note>
    </ligand>
</feature>
<dbReference type="InterPro" id="IPR006262">
    <property type="entry name" value="Cyt_deam_tetra"/>
</dbReference>
<feature type="binding site" evidence="14">
    <location>
        <position position="58"/>
    </location>
    <ligand>
        <name>Zn(2+)</name>
        <dbReference type="ChEBI" id="CHEBI:29105"/>
        <note>catalytic</note>
    </ligand>
</feature>
<dbReference type="RefSeq" id="WP_136259447.1">
    <property type="nucleotide sequence ID" value="NZ_MWIO01000046.1"/>
</dbReference>
<dbReference type="EC" id="3.5.4.5" evidence="4 15"/>
<dbReference type="GO" id="GO:0042802">
    <property type="term" value="F:identical protein binding"/>
    <property type="evidence" value="ECO:0007669"/>
    <property type="project" value="UniProtKB-ARBA"/>
</dbReference>
<comment type="cofactor">
    <cofactor evidence="1 14 15">
        <name>Zn(2+)</name>
        <dbReference type="ChEBI" id="CHEBI:29105"/>
    </cofactor>
</comment>
<dbReference type="GO" id="GO:0055086">
    <property type="term" value="P:nucleobase-containing small molecule metabolic process"/>
    <property type="evidence" value="ECO:0007669"/>
    <property type="project" value="UniProtKB-ARBA"/>
</dbReference>
<dbReference type="Gene3D" id="3.40.140.10">
    <property type="entry name" value="Cytidine Deaminase, domain 2"/>
    <property type="match status" value="1"/>
</dbReference>
<keyword evidence="7 15" id="KW-0378">Hydrolase</keyword>
<accession>A0A4V3USB1</accession>
<evidence type="ECO:0000259" key="16">
    <source>
        <dbReference type="PROSITE" id="PS51747"/>
    </source>
</evidence>
<organism evidence="17 18">
    <name type="scientific">Rhodanobacter lindaniclasticus</name>
    <dbReference type="NCBI Taxonomy" id="75310"/>
    <lineage>
        <taxon>Bacteria</taxon>
        <taxon>Pseudomonadati</taxon>
        <taxon>Pseudomonadota</taxon>
        <taxon>Gammaproteobacteria</taxon>
        <taxon>Lysobacterales</taxon>
        <taxon>Rhodanobacteraceae</taxon>
        <taxon>Rhodanobacter</taxon>
    </lineage>
</organism>
<dbReference type="FunFam" id="3.40.140.10:FF:000008">
    <property type="entry name" value="Cytidine deaminase"/>
    <property type="match status" value="1"/>
</dbReference>
<dbReference type="PANTHER" id="PTHR11644:SF2">
    <property type="entry name" value="CYTIDINE DEAMINASE"/>
    <property type="match status" value="1"/>
</dbReference>
<dbReference type="SUPFAM" id="SSF53927">
    <property type="entry name" value="Cytidine deaminase-like"/>
    <property type="match status" value="1"/>
</dbReference>
<evidence type="ECO:0000256" key="1">
    <source>
        <dbReference type="ARBA" id="ARBA00001947"/>
    </source>
</evidence>
<evidence type="ECO:0000256" key="2">
    <source>
        <dbReference type="ARBA" id="ARBA00003949"/>
    </source>
</evidence>
<dbReference type="OrthoDB" id="9795347at2"/>
<dbReference type="PANTHER" id="PTHR11644">
    <property type="entry name" value="CYTIDINE DEAMINASE"/>
    <property type="match status" value="1"/>
</dbReference>
<dbReference type="NCBIfam" id="NF004064">
    <property type="entry name" value="PRK05578.1"/>
    <property type="match status" value="1"/>
</dbReference>
<evidence type="ECO:0000256" key="8">
    <source>
        <dbReference type="ARBA" id="ARBA00022833"/>
    </source>
</evidence>
<evidence type="ECO:0000256" key="12">
    <source>
        <dbReference type="PIRSR" id="PIRSR606262-1"/>
    </source>
</evidence>
<dbReference type="NCBIfam" id="TIGR01354">
    <property type="entry name" value="cyt_deam_tetra"/>
    <property type="match status" value="1"/>
</dbReference>
<evidence type="ECO:0000256" key="10">
    <source>
        <dbReference type="ARBA" id="ARBA00049252"/>
    </source>
</evidence>
<evidence type="ECO:0000256" key="6">
    <source>
        <dbReference type="ARBA" id="ARBA00022723"/>
    </source>
</evidence>
<evidence type="ECO:0000256" key="4">
    <source>
        <dbReference type="ARBA" id="ARBA00012783"/>
    </source>
</evidence>
<evidence type="ECO:0000256" key="11">
    <source>
        <dbReference type="ARBA" id="ARBA00049558"/>
    </source>
</evidence>
<sequence length="138" mass="14162">MPASPLALDDLLALARAVREHAYAPYSGFHVGAAVRTRDGRTFGGCNVENASYGLCNCAERTALFSAVAAGCRPGDVVAIAVVADTPEAVTPCGACRQVMAELCDEGTPVLLANLTGATRETSVAALLPGSFKLPLRA</sequence>
<dbReference type="InterPro" id="IPR016192">
    <property type="entry name" value="APOBEC/CMP_deaminase_Zn-bd"/>
</dbReference>
<comment type="catalytic activity">
    <reaction evidence="10 15">
        <text>2'-deoxycytidine + H2O + H(+) = 2'-deoxyuridine + NH4(+)</text>
        <dbReference type="Rhea" id="RHEA:13433"/>
        <dbReference type="ChEBI" id="CHEBI:15377"/>
        <dbReference type="ChEBI" id="CHEBI:15378"/>
        <dbReference type="ChEBI" id="CHEBI:15698"/>
        <dbReference type="ChEBI" id="CHEBI:16450"/>
        <dbReference type="ChEBI" id="CHEBI:28938"/>
        <dbReference type="EC" id="3.5.4.5"/>
    </reaction>
</comment>
<evidence type="ECO:0000256" key="7">
    <source>
        <dbReference type="ARBA" id="ARBA00022801"/>
    </source>
</evidence>
<dbReference type="GO" id="GO:0004126">
    <property type="term" value="F:cytidine deaminase activity"/>
    <property type="evidence" value="ECO:0007669"/>
    <property type="project" value="UniProtKB-UniRule"/>
</dbReference>
<evidence type="ECO:0000256" key="5">
    <source>
        <dbReference type="ARBA" id="ARBA00018266"/>
    </source>
</evidence>
<dbReference type="PROSITE" id="PS00903">
    <property type="entry name" value="CYT_DCMP_DEAMINASES_1"/>
    <property type="match status" value="1"/>
</dbReference>
<evidence type="ECO:0000256" key="15">
    <source>
        <dbReference type="RuleBase" id="RU364006"/>
    </source>
</evidence>
<dbReference type="GO" id="GO:0005829">
    <property type="term" value="C:cytosol"/>
    <property type="evidence" value="ECO:0007669"/>
    <property type="project" value="TreeGrafter"/>
</dbReference>
<name>A0A4V3USB1_9GAMM</name>
<dbReference type="Proteomes" id="UP000306317">
    <property type="component" value="Unassembled WGS sequence"/>
</dbReference>
<feature type="domain" description="CMP/dCMP-type deaminase" evidence="16">
    <location>
        <begin position="6"/>
        <end position="135"/>
    </location>
</feature>
<proteinExistence type="inferred from homology"/>
<dbReference type="InterPro" id="IPR002125">
    <property type="entry name" value="CMP_dCMP_dom"/>
</dbReference>
<evidence type="ECO:0000256" key="3">
    <source>
        <dbReference type="ARBA" id="ARBA00006576"/>
    </source>
</evidence>
<feature type="binding site" evidence="14">
    <location>
        <position position="93"/>
    </location>
    <ligand>
        <name>Zn(2+)</name>
        <dbReference type="ChEBI" id="CHEBI:29105"/>
        <note>catalytic</note>
    </ligand>
</feature>
<keyword evidence="8 14" id="KW-0862">Zinc</keyword>
<evidence type="ECO:0000256" key="13">
    <source>
        <dbReference type="PIRSR" id="PIRSR606262-2"/>
    </source>
</evidence>
<keyword evidence="18" id="KW-1185">Reference proteome</keyword>
<dbReference type="GO" id="GO:0072527">
    <property type="term" value="P:pyrimidine-containing compound metabolic process"/>
    <property type="evidence" value="ECO:0007669"/>
    <property type="project" value="UniProtKB-ARBA"/>
</dbReference>
<comment type="similarity">
    <text evidence="3 15">Belongs to the cytidine and deoxycytidylate deaminase family.</text>
</comment>
<dbReference type="AlphaFoldDB" id="A0A4V3USB1"/>
<feature type="binding site" evidence="13">
    <location>
        <begin position="47"/>
        <end position="53"/>
    </location>
    <ligand>
        <name>substrate</name>
    </ligand>
</feature>
<dbReference type="Pfam" id="PF00383">
    <property type="entry name" value="dCMP_cyt_deam_1"/>
    <property type="match status" value="1"/>
</dbReference>
<evidence type="ECO:0000256" key="14">
    <source>
        <dbReference type="PIRSR" id="PIRSR606262-3"/>
    </source>
</evidence>
<comment type="caution">
    <text evidence="17">The sequence shown here is derived from an EMBL/GenBank/DDBJ whole genome shotgun (WGS) entry which is preliminary data.</text>
</comment>
<gene>
    <name evidence="17" type="ORF">B1991_14785</name>
</gene>
<dbReference type="EMBL" id="MWIO01000046">
    <property type="protein sequence ID" value="THD06061.1"/>
    <property type="molecule type" value="Genomic_DNA"/>
</dbReference>
<comment type="function">
    <text evidence="2 15">This enzyme scavenges exogenous and endogenous cytidine and 2'-deoxycytidine for UMP synthesis.</text>
</comment>
<dbReference type="GO" id="GO:0008270">
    <property type="term" value="F:zinc ion binding"/>
    <property type="evidence" value="ECO:0007669"/>
    <property type="project" value="UniProtKB-UniRule"/>
</dbReference>
<evidence type="ECO:0000256" key="9">
    <source>
        <dbReference type="ARBA" id="ARBA00032005"/>
    </source>
</evidence>
<dbReference type="PROSITE" id="PS51747">
    <property type="entry name" value="CYT_DCMP_DEAMINASES_2"/>
    <property type="match status" value="1"/>
</dbReference>
<dbReference type="CDD" id="cd01283">
    <property type="entry name" value="cytidine_deaminase"/>
    <property type="match status" value="1"/>
</dbReference>
<evidence type="ECO:0000313" key="17">
    <source>
        <dbReference type="EMBL" id="THD06061.1"/>
    </source>
</evidence>
<evidence type="ECO:0000313" key="18">
    <source>
        <dbReference type="Proteomes" id="UP000306317"/>
    </source>
</evidence>